<protein>
    <submittedName>
        <fullName evidence="1">Uncharacterized protein</fullName>
    </submittedName>
</protein>
<dbReference type="Proteomes" id="UP001066276">
    <property type="component" value="Chromosome 5"/>
</dbReference>
<proteinExistence type="predicted"/>
<evidence type="ECO:0000313" key="2">
    <source>
        <dbReference type="Proteomes" id="UP001066276"/>
    </source>
</evidence>
<dbReference type="AlphaFoldDB" id="A0AAV7RQC7"/>
<name>A0AAV7RQC7_PLEWA</name>
<keyword evidence="2" id="KW-1185">Reference proteome</keyword>
<organism evidence="1 2">
    <name type="scientific">Pleurodeles waltl</name>
    <name type="common">Iberian ribbed newt</name>
    <dbReference type="NCBI Taxonomy" id="8319"/>
    <lineage>
        <taxon>Eukaryota</taxon>
        <taxon>Metazoa</taxon>
        <taxon>Chordata</taxon>
        <taxon>Craniata</taxon>
        <taxon>Vertebrata</taxon>
        <taxon>Euteleostomi</taxon>
        <taxon>Amphibia</taxon>
        <taxon>Batrachia</taxon>
        <taxon>Caudata</taxon>
        <taxon>Salamandroidea</taxon>
        <taxon>Salamandridae</taxon>
        <taxon>Pleurodelinae</taxon>
        <taxon>Pleurodeles</taxon>
    </lineage>
</organism>
<dbReference type="EMBL" id="JANPWB010000009">
    <property type="protein sequence ID" value="KAJ1154230.1"/>
    <property type="molecule type" value="Genomic_DNA"/>
</dbReference>
<sequence length="68" mass="7624">MPSERVRLGYITGHAGNKREIALMQAINSYLIKHGVIPCRSRRYQASVPSRRVRLGFKAGHGGNRYGN</sequence>
<evidence type="ECO:0000313" key="1">
    <source>
        <dbReference type="EMBL" id="KAJ1154230.1"/>
    </source>
</evidence>
<comment type="caution">
    <text evidence="1">The sequence shown here is derived from an EMBL/GenBank/DDBJ whole genome shotgun (WGS) entry which is preliminary data.</text>
</comment>
<reference evidence="1" key="1">
    <citation type="journal article" date="2022" name="bioRxiv">
        <title>Sequencing and chromosome-scale assembly of the giantPleurodeles waltlgenome.</title>
        <authorList>
            <person name="Brown T."/>
            <person name="Elewa A."/>
            <person name="Iarovenko S."/>
            <person name="Subramanian E."/>
            <person name="Araus A.J."/>
            <person name="Petzold A."/>
            <person name="Susuki M."/>
            <person name="Suzuki K.-i.T."/>
            <person name="Hayashi T."/>
            <person name="Toyoda A."/>
            <person name="Oliveira C."/>
            <person name="Osipova E."/>
            <person name="Leigh N.D."/>
            <person name="Simon A."/>
            <person name="Yun M.H."/>
        </authorList>
    </citation>
    <scope>NUCLEOTIDE SEQUENCE</scope>
    <source>
        <strain evidence="1">20211129_DDA</strain>
        <tissue evidence="1">Liver</tissue>
    </source>
</reference>
<gene>
    <name evidence="1" type="ORF">NDU88_006984</name>
</gene>
<accession>A0AAV7RQC7</accession>